<sequence>MGGSESKPADLLDHEGEDQDEEQDQNGGEDDGKVQGSTDNSDTTSEQPPAAAQTNNNSAKTADDALNLAYEHLAIAIALLSNDKESAREHETLNEWITGWLGMRYHAEFQPVLATTREILVADAAAFPESTLPAPLRSAREGGRRGIPTRTLAADHAHSASGILGLVDELRAGSLVAVARVIRRQATKKGEKGDKGDKADSGAKGVEEQRAVGGGGGGGEDVGERA</sequence>
<gene>
    <name evidence="2" type="ORF">LTR36_004416</name>
</gene>
<dbReference type="EMBL" id="JAVFHQ010000026">
    <property type="protein sequence ID" value="KAK4544206.1"/>
    <property type="molecule type" value="Genomic_DNA"/>
</dbReference>
<evidence type="ECO:0000256" key="1">
    <source>
        <dbReference type="SAM" id="MobiDB-lite"/>
    </source>
</evidence>
<feature type="compositionally biased region" description="Basic and acidic residues" evidence="1">
    <location>
        <begin position="188"/>
        <end position="210"/>
    </location>
</feature>
<evidence type="ECO:0000313" key="3">
    <source>
        <dbReference type="Proteomes" id="UP001324427"/>
    </source>
</evidence>
<feature type="region of interest" description="Disordered" evidence="1">
    <location>
        <begin position="1"/>
        <end position="58"/>
    </location>
</feature>
<feature type="compositionally biased region" description="Polar residues" evidence="1">
    <location>
        <begin position="35"/>
        <end position="58"/>
    </location>
</feature>
<feature type="region of interest" description="Disordered" evidence="1">
    <location>
        <begin position="186"/>
        <end position="226"/>
    </location>
</feature>
<protein>
    <submittedName>
        <fullName evidence="2">Uncharacterized protein</fullName>
    </submittedName>
</protein>
<name>A0AAV9JGW8_9PEZI</name>
<dbReference type="Proteomes" id="UP001324427">
    <property type="component" value="Unassembled WGS sequence"/>
</dbReference>
<accession>A0AAV9JGW8</accession>
<proteinExistence type="predicted"/>
<comment type="caution">
    <text evidence="2">The sequence shown here is derived from an EMBL/GenBank/DDBJ whole genome shotgun (WGS) entry which is preliminary data.</text>
</comment>
<feature type="compositionally biased region" description="Acidic residues" evidence="1">
    <location>
        <begin position="15"/>
        <end position="29"/>
    </location>
</feature>
<evidence type="ECO:0000313" key="2">
    <source>
        <dbReference type="EMBL" id="KAK4544206.1"/>
    </source>
</evidence>
<keyword evidence="3" id="KW-1185">Reference proteome</keyword>
<organism evidence="2 3">
    <name type="scientific">Oleoguttula mirabilis</name>
    <dbReference type="NCBI Taxonomy" id="1507867"/>
    <lineage>
        <taxon>Eukaryota</taxon>
        <taxon>Fungi</taxon>
        <taxon>Dikarya</taxon>
        <taxon>Ascomycota</taxon>
        <taxon>Pezizomycotina</taxon>
        <taxon>Dothideomycetes</taxon>
        <taxon>Dothideomycetidae</taxon>
        <taxon>Mycosphaerellales</taxon>
        <taxon>Teratosphaeriaceae</taxon>
        <taxon>Oleoguttula</taxon>
    </lineage>
</organism>
<dbReference type="AlphaFoldDB" id="A0AAV9JGW8"/>
<reference evidence="2 3" key="1">
    <citation type="submission" date="2021-11" db="EMBL/GenBank/DDBJ databases">
        <title>Black yeast isolated from Biological Soil Crust.</title>
        <authorList>
            <person name="Kurbessoian T."/>
        </authorList>
    </citation>
    <scope>NUCLEOTIDE SEQUENCE [LARGE SCALE GENOMIC DNA]</scope>
    <source>
        <strain evidence="2 3">CCFEE 5522</strain>
    </source>
</reference>